<dbReference type="EMBL" id="JBHTON010000008">
    <property type="protein sequence ID" value="MFD1484428.1"/>
    <property type="molecule type" value="Genomic_DNA"/>
</dbReference>
<keyword evidence="1" id="KW-1133">Transmembrane helix</keyword>
<keyword evidence="1" id="KW-0812">Transmembrane</keyword>
<proteinExistence type="predicted"/>
<accession>A0ABW4E598</accession>
<reference evidence="3" key="1">
    <citation type="journal article" date="2019" name="Int. J. Syst. Evol. Microbiol.">
        <title>The Global Catalogue of Microorganisms (GCM) 10K type strain sequencing project: providing services to taxonomists for standard genome sequencing and annotation.</title>
        <authorList>
            <consortium name="The Broad Institute Genomics Platform"/>
            <consortium name="The Broad Institute Genome Sequencing Center for Infectious Disease"/>
            <person name="Wu L."/>
            <person name="Ma J."/>
        </authorList>
    </citation>
    <scope>NUCLEOTIDE SEQUENCE [LARGE SCALE GENOMIC DNA]</scope>
    <source>
        <strain evidence="3">CCM 8903</strain>
    </source>
</reference>
<gene>
    <name evidence="2" type="ORF">ACFQ5J_04170</name>
</gene>
<sequence>MVTWFTQLNGPLQWLFGAVGLIILLACLWAVITLLLLPVLALVQRLFAPAENSTSMSDTQYLTGTLTLPVADGHTGEVMITGGGRARQTYPAKLWATAPALAQGESVVVVEIRQGVAYVERLRTADANPHQ</sequence>
<dbReference type="RefSeq" id="WP_125754389.1">
    <property type="nucleotide sequence ID" value="NZ_JBHTON010000008.1"/>
</dbReference>
<keyword evidence="1" id="KW-0472">Membrane</keyword>
<organism evidence="2 3">
    <name type="scientific">Lacticaseibacillus baoqingensis</name>
    <dbReference type="NCBI Taxonomy" id="2486013"/>
    <lineage>
        <taxon>Bacteria</taxon>
        <taxon>Bacillati</taxon>
        <taxon>Bacillota</taxon>
        <taxon>Bacilli</taxon>
        <taxon>Lactobacillales</taxon>
        <taxon>Lactobacillaceae</taxon>
        <taxon>Lacticaseibacillus</taxon>
    </lineage>
</organism>
<dbReference type="InterPro" id="IPR012340">
    <property type="entry name" value="NA-bd_OB-fold"/>
</dbReference>
<dbReference type="Proteomes" id="UP001597252">
    <property type="component" value="Unassembled WGS sequence"/>
</dbReference>
<dbReference type="Gene3D" id="2.40.50.140">
    <property type="entry name" value="Nucleic acid-binding proteins"/>
    <property type="match status" value="1"/>
</dbReference>
<evidence type="ECO:0000256" key="1">
    <source>
        <dbReference type="SAM" id="Phobius"/>
    </source>
</evidence>
<evidence type="ECO:0000313" key="3">
    <source>
        <dbReference type="Proteomes" id="UP001597252"/>
    </source>
</evidence>
<evidence type="ECO:0008006" key="4">
    <source>
        <dbReference type="Google" id="ProtNLM"/>
    </source>
</evidence>
<keyword evidence="3" id="KW-1185">Reference proteome</keyword>
<feature type="transmembrane region" description="Helical" evidence="1">
    <location>
        <begin position="12"/>
        <end position="37"/>
    </location>
</feature>
<comment type="caution">
    <text evidence="2">The sequence shown here is derived from an EMBL/GenBank/DDBJ whole genome shotgun (WGS) entry which is preliminary data.</text>
</comment>
<protein>
    <recommendedName>
        <fullName evidence="4">NfeD-like C-terminal domain-containing protein</fullName>
    </recommendedName>
</protein>
<evidence type="ECO:0000313" key="2">
    <source>
        <dbReference type="EMBL" id="MFD1484428.1"/>
    </source>
</evidence>
<name>A0ABW4E598_9LACO</name>